<dbReference type="NCBIfam" id="NF005595">
    <property type="entry name" value="PRK07327.1"/>
    <property type="match status" value="1"/>
</dbReference>
<evidence type="ECO:0000256" key="3">
    <source>
        <dbReference type="ARBA" id="ARBA00022832"/>
    </source>
</evidence>
<dbReference type="SUPFAM" id="SSF52096">
    <property type="entry name" value="ClpP/crotonase"/>
    <property type="match status" value="1"/>
</dbReference>
<name>A0AAD1H1D3_MYCXE</name>
<proteinExistence type="inferred from homology"/>
<dbReference type="InterPro" id="IPR001753">
    <property type="entry name" value="Enoyl-CoA_hydra/iso"/>
</dbReference>
<organism evidence="8 9">
    <name type="scientific">Mycobacterium xenopi</name>
    <dbReference type="NCBI Taxonomy" id="1789"/>
    <lineage>
        <taxon>Bacteria</taxon>
        <taxon>Bacillati</taxon>
        <taxon>Actinomycetota</taxon>
        <taxon>Actinomycetes</taxon>
        <taxon>Mycobacteriales</taxon>
        <taxon>Mycobacteriaceae</taxon>
        <taxon>Mycobacterium</taxon>
    </lineage>
</organism>
<comment type="catalytic activity">
    <reaction evidence="6">
        <text>a 4-saturated-(3S)-3-hydroxyacyl-CoA = a (3E)-enoyl-CoA + H2O</text>
        <dbReference type="Rhea" id="RHEA:20724"/>
        <dbReference type="ChEBI" id="CHEBI:15377"/>
        <dbReference type="ChEBI" id="CHEBI:58521"/>
        <dbReference type="ChEBI" id="CHEBI:137480"/>
        <dbReference type="EC" id="4.2.1.17"/>
    </reaction>
</comment>
<dbReference type="Pfam" id="PF00378">
    <property type="entry name" value="ECH_1"/>
    <property type="match status" value="1"/>
</dbReference>
<evidence type="ECO:0000256" key="5">
    <source>
        <dbReference type="ARBA" id="ARBA00023709"/>
    </source>
</evidence>
<keyword evidence="4" id="KW-0443">Lipid metabolism</keyword>
<sequence>MPGSAADPGVRNLVGMPVRYPPVSYDEFPSLRIEPGTDGVLQVVLDSPGLNSVGPQMHRDLADIWPAIERDPSVRAVLVCGEGKAFSSGGSFDLIEETMGDFADRVRIMREARDLVLNMVNFDKPVVSAIRGPAVGAGLVVALLADISVAGRGAKIIDGHTKLGVAAGDHAAICWPLLVGMAKAKYYLLTCQPLTGEEAERIGLVSTCVDDDDVLATATHIAEDLARGAQMAIQWTKHSLNHWYRMFAPAFETALGLEFIGFSGPDVAEGLAANREKRAPSFTADPQVNRVQ</sequence>
<evidence type="ECO:0000256" key="2">
    <source>
        <dbReference type="ARBA" id="ARBA00005254"/>
    </source>
</evidence>
<dbReference type="PANTHER" id="PTHR43459">
    <property type="entry name" value="ENOYL-COA HYDRATASE"/>
    <property type="match status" value="1"/>
</dbReference>
<dbReference type="PANTHER" id="PTHR43459:SF3">
    <property type="entry name" value="ENOYL-COA HYDRATASE ECHA15 (ENOYL HYDRASE) (UNSATURATED ACYL-COA HYDRATASE) (CROTONASE)-RELATED"/>
    <property type="match status" value="1"/>
</dbReference>
<dbReference type="Proteomes" id="UP000464624">
    <property type="component" value="Chromosome"/>
</dbReference>
<dbReference type="Gene3D" id="3.90.226.10">
    <property type="entry name" value="2-enoyl-CoA Hydratase, Chain A, domain 1"/>
    <property type="match status" value="1"/>
</dbReference>
<evidence type="ECO:0000313" key="8">
    <source>
        <dbReference type="EMBL" id="BBU23308.1"/>
    </source>
</evidence>
<dbReference type="KEGG" id="mxe:MYXE_30980"/>
<comment type="similarity">
    <text evidence="2 7">Belongs to the enoyl-CoA hydratase/isomerase family.</text>
</comment>
<dbReference type="PROSITE" id="PS00166">
    <property type="entry name" value="ENOYL_COA_HYDRATASE"/>
    <property type="match status" value="1"/>
</dbReference>
<dbReference type="EMBL" id="AP022314">
    <property type="protein sequence ID" value="BBU23308.1"/>
    <property type="molecule type" value="Genomic_DNA"/>
</dbReference>
<evidence type="ECO:0000256" key="4">
    <source>
        <dbReference type="ARBA" id="ARBA00023098"/>
    </source>
</evidence>
<evidence type="ECO:0000256" key="1">
    <source>
        <dbReference type="ARBA" id="ARBA00002994"/>
    </source>
</evidence>
<dbReference type="GO" id="GO:0004300">
    <property type="term" value="F:enoyl-CoA hydratase activity"/>
    <property type="evidence" value="ECO:0007669"/>
    <property type="project" value="UniProtKB-EC"/>
</dbReference>
<accession>A0AAD1H1D3</accession>
<evidence type="ECO:0000256" key="6">
    <source>
        <dbReference type="ARBA" id="ARBA00023717"/>
    </source>
</evidence>
<dbReference type="InterPro" id="IPR014748">
    <property type="entry name" value="Enoyl-CoA_hydra_C"/>
</dbReference>
<dbReference type="AlphaFoldDB" id="A0AAD1H1D3"/>
<dbReference type="InterPro" id="IPR018376">
    <property type="entry name" value="Enoyl-CoA_hyd/isom_CS"/>
</dbReference>
<gene>
    <name evidence="8" type="primary">echA15</name>
    <name evidence="8" type="ORF">MYXE_30980</name>
</gene>
<comment type="catalytic activity">
    <reaction evidence="5">
        <text>a (3S)-3-hydroxyacyl-CoA = a (2E)-enoyl-CoA + H2O</text>
        <dbReference type="Rhea" id="RHEA:16105"/>
        <dbReference type="ChEBI" id="CHEBI:15377"/>
        <dbReference type="ChEBI" id="CHEBI:57318"/>
        <dbReference type="ChEBI" id="CHEBI:58856"/>
        <dbReference type="EC" id="4.2.1.17"/>
    </reaction>
</comment>
<keyword evidence="3" id="KW-0276">Fatty acid metabolism</keyword>
<dbReference type="CDD" id="cd06558">
    <property type="entry name" value="crotonase-like"/>
    <property type="match status" value="1"/>
</dbReference>
<dbReference type="GO" id="GO:0006631">
    <property type="term" value="P:fatty acid metabolic process"/>
    <property type="evidence" value="ECO:0007669"/>
    <property type="project" value="UniProtKB-KW"/>
</dbReference>
<comment type="function">
    <text evidence="1">Could possibly oxidize fatty acids using specific components.</text>
</comment>
<evidence type="ECO:0000313" key="9">
    <source>
        <dbReference type="Proteomes" id="UP000464624"/>
    </source>
</evidence>
<protein>
    <submittedName>
        <fullName evidence="8">Enoyl-CoA hydratase</fullName>
    </submittedName>
</protein>
<reference evidence="8 9" key="1">
    <citation type="submission" date="2019-12" db="EMBL/GenBank/DDBJ databases">
        <title>Complete genome sequence of Mycolicibacterium xenopi str. JCM15661T.</title>
        <authorList>
            <person name="Yoshida M."/>
            <person name="Fukano H."/>
            <person name="Asakura T."/>
            <person name="Hoshino Y."/>
        </authorList>
    </citation>
    <scope>NUCLEOTIDE SEQUENCE [LARGE SCALE GENOMIC DNA]</scope>
    <source>
        <strain evidence="8 9">JCM 15661T</strain>
    </source>
</reference>
<dbReference type="Gene3D" id="1.10.12.10">
    <property type="entry name" value="Lyase 2-enoyl-coa Hydratase, Chain A, domain 2"/>
    <property type="match status" value="1"/>
</dbReference>
<dbReference type="InterPro" id="IPR029045">
    <property type="entry name" value="ClpP/crotonase-like_dom_sf"/>
</dbReference>
<evidence type="ECO:0000256" key="7">
    <source>
        <dbReference type="RuleBase" id="RU003707"/>
    </source>
</evidence>